<dbReference type="EMBL" id="JAJGCB010000009">
    <property type="protein sequence ID" value="KAJ8991060.1"/>
    <property type="molecule type" value="Genomic_DNA"/>
</dbReference>
<keyword evidence="6" id="KW-0464">Manganese</keyword>
<dbReference type="GO" id="GO:0046872">
    <property type="term" value="F:metal ion binding"/>
    <property type="evidence" value="ECO:0007669"/>
    <property type="project" value="UniProtKB-KW"/>
</dbReference>
<evidence type="ECO:0000256" key="1">
    <source>
        <dbReference type="ARBA" id="ARBA00007092"/>
    </source>
</evidence>
<feature type="site" description="Interaction with DNA substrate" evidence="7">
    <location>
        <position position="336"/>
    </location>
</feature>
<feature type="binding site" evidence="6">
    <location>
        <position position="233"/>
    </location>
    <ligand>
        <name>Mg(2+)</name>
        <dbReference type="ChEBI" id="CHEBI:18420"/>
        <label>1</label>
    </ligand>
</feature>
<evidence type="ECO:0000256" key="7">
    <source>
        <dbReference type="PIRSR" id="PIRSR604808-3"/>
    </source>
</evidence>
<feature type="active site" evidence="5">
    <location>
        <position position="182"/>
    </location>
</feature>
<dbReference type="Gene3D" id="3.60.10.10">
    <property type="entry name" value="Endonuclease/exonuclease/phosphatase"/>
    <property type="match status" value="1"/>
</dbReference>
<dbReference type="SUPFAM" id="SSF56219">
    <property type="entry name" value="DNase I-like"/>
    <property type="match status" value="1"/>
</dbReference>
<feature type="site" description="Important for catalytic activity" evidence="7">
    <location>
        <position position="305"/>
    </location>
</feature>
<organism evidence="10 11">
    <name type="scientific">Exophiala dermatitidis</name>
    <name type="common">Black yeast-like fungus</name>
    <name type="synonym">Wangiella dermatitidis</name>
    <dbReference type="NCBI Taxonomy" id="5970"/>
    <lineage>
        <taxon>Eukaryota</taxon>
        <taxon>Fungi</taxon>
        <taxon>Dikarya</taxon>
        <taxon>Ascomycota</taxon>
        <taxon>Pezizomycotina</taxon>
        <taxon>Eurotiomycetes</taxon>
        <taxon>Chaetothyriomycetidae</taxon>
        <taxon>Chaetothyriales</taxon>
        <taxon>Herpotrichiellaceae</taxon>
        <taxon>Exophiala</taxon>
    </lineage>
</organism>
<dbReference type="InterPro" id="IPR005135">
    <property type="entry name" value="Endo/exonuclease/phosphatase"/>
</dbReference>
<keyword evidence="4 6" id="KW-0460">Magnesium</keyword>
<feature type="site" description="Transition state stabilizer" evidence="7">
    <location>
        <position position="235"/>
    </location>
</feature>
<dbReference type="Proteomes" id="UP001161757">
    <property type="component" value="Unassembled WGS sequence"/>
</dbReference>
<reference evidence="10" key="1">
    <citation type="submission" date="2023-01" db="EMBL/GenBank/DDBJ databases">
        <title>Exophiala dermititidis isolated from Cystic Fibrosis Patient.</title>
        <authorList>
            <person name="Kurbessoian T."/>
            <person name="Crocker A."/>
            <person name="Murante D."/>
            <person name="Hogan D.A."/>
            <person name="Stajich J.E."/>
        </authorList>
    </citation>
    <scope>NUCLEOTIDE SEQUENCE</scope>
    <source>
        <strain evidence="10">Ex8</strain>
    </source>
</reference>
<dbReference type="InterPro" id="IPR004808">
    <property type="entry name" value="AP_endonuc_1"/>
</dbReference>
<evidence type="ECO:0000259" key="9">
    <source>
        <dbReference type="Pfam" id="PF03372"/>
    </source>
</evidence>
<dbReference type="GO" id="GO:0003906">
    <property type="term" value="F:DNA-(apurinic or apyrimidinic site) endonuclease activity"/>
    <property type="evidence" value="ECO:0007669"/>
    <property type="project" value="TreeGrafter"/>
</dbReference>
<dbReference type="InterPro" id="IPR036691">
    <property type="entry name" value="Endo/exonu/phosph_ase_sf"/>
</dbReference>
<evidence type="ECO:0000256" key="6">
    <source>
        <dbReference type="PIRSR" id="PIRSR604808-2"/>
    </source>
</evidence>
<comment type="caution">
    <text evidence="10">The sequence shown here is derived from an EMBL/GenBank/DDBJ whole genome shotgun (WGS) entry which is preliminary data.</text>
</comment>
<comment type="similarity">
    <text evidence="1">Belongs to the DNA repair enzymes AP/ExoA family.</text>
</comment>
<comment type="cofactor">
    <cofactor evidence="6">
        <name>Mg(2+)</name>
        <dbReference type="ChEBI" id="CHEBI:18420"/>
    </cofactor>
    <cofactor evidence="6">
        <name>Mn(2+)</name>
        <dbReference type="ChEBI" id="CHEBI:29035"/>
    </cofactor>
    <text evidence="6">Probably binds two magnesium or manganese ions per subunit.</text>
</comment>
<feature type="binding site" evidence="6">
    <location>
        <position position="50"/>
    </location>
    <ligand>
        <name>Mg(2+)</name>
        <dbReference type="ChEBI" id="CHEBI:18420"/>
        <label>1</label>
    </ligand>
</feature>
<feature type="active site" description="Proton donor/acceptor" evidence="5">
    <location>
        <position position="233"/>
    </location>
</feature>
<feature type="binding site" evidence="6">
    <location>
        <position position="235"/>
    </location>
    <ligand>
        <name>Mg(2+)</name>
        <dbReference type="ChEBI" id="CHEBI:18420"/>
        <label>1</label>
    </ligand>
</feature>
<evidence type="ECO:0000256" key="4">
    <source>
        <dbReference type="ARBA" id="ARBA00022842"/>
    </source>
</evidence>
<protein>
    <recommendedName>
        <fullName evidence="9">Endonuclease/exonuclease/phosphatase domain-containing protein</fullName>
    </recommendedName>
</protein>
<gene>
    <name evidence="10" type="ORF">HRR80_005116</name>
</gene>
<proteinExistence type="inferred from homology"/>
<sequence>MPPALKRSLSSTSRSISPPPIRRKISPGPGPGTGTEPAHVADHVRIFSWNVNGVGPLLQKQLSFSPGGVSPLRLFLRRHRWPQFLCLQEVKISAKDTATQRQLLHAANQGHGLDDPTYNVHFSLPRDKYNATGFGGKVHGVATLIREDFAPQVRVTRRPDWDLEGRVLIHELEADVVVINGYWVNGTSNPYRDPQTGQVAGTRHDHKLRFHQRMLEEVIRLQEQGRHVILIGDMNIAPARIDGYPNLRTSPLQHVKNRADFNAKFFTDENGMRGIDIFRHIHGDTRKYTYYPRGPRWGESCDRVDLIVVSRSLVEDGCITGTDICDSPLDRGHSDHVPLWISVDFAKLQSRQRAVKFEGRTGVRTDSH</sequence>
<evidence type="ECO:0000256" key="8">
    <source>
        <dbReference type="SAM" id="MobiDB-lite"/>
    </source>
</evidence>
<dbReference type="GO" id="GO:0006284">
    <property type="term" value="P:base-excision repair"/>
    <property type="evidence" value="ECO:0007669"/>
    <property type="project" value="TreeGrafter"/>
</dbReference>
<feature type="binding site" evidence="6">
    <location>
        <position position="89"/>
    </location>
    <ligand>
        <name>Mg(2+)</name>
        <dbReference type="ChEBI" id="CHEBI:18420"/>
        <label>1</label>
    </ligand>
</feature>
<accession>A0AAN6EW72</accession>
<name>A0AAN6EW72_EXODE</name>
<evidence type="ECO:0000256" key="5">
    <source>
        <dbReference type="PIRSR" id="PIRSR604808-1"/>
    </source>
</evidence>
<evidence type="ECO:0000313" key="10">
    <source>
        <dbReference type="EMBL" id="KAJ8991060.1"/>
    </source>
</evidence>
<feature type="active site" description="Proton acceptor" evidence="5">
    <location>
        <position position="336"/>
    </location>
</feature>
<keyword evidence="2 6" id="KW-0479">Metal-binding</keyword>
<evidence type="ECO:0000256" key="2">
    <source>
        <dbReference type="ARBA" id="ARBA00022723"/>
    </source>
</evidence>
<feature type="binding site" evidence="6">
    <location>
        <position position="336"/>
    </location>
    <ligand>
        <name>Mg(2+)</name>
        <dbReference type="ChEBI" id="CHEBI:18420"/>
        <label>1</label>
    </ligand>
</feature>
<keyword evidence="3" id="KW-0378">Hydrolase</keyword>
<feature type="region of interest" description="Disordered" evidence="8">
    <location>
        <begin position="1"/>
        <end position="38"/>
    </location>
</feature>
<feature type="binding site" evidence="6">
    <location>
        <position position="335"/>
    </location>
    <ligand>
        <name>Mg(2+)</name>
        <dbReference type="ChEBI" id="CHEBI:18420"/>
        <label>1</label>
    </ligand>
</feature>
<dbReference type="PANTHER" id="PTHR22748">
    <property type="entry name" value="AP ENDONUCLEASE"/>
    <property type="match status" value="1"/>
</dbReference>
<dbReference type="PROSITE" id="PS51435">
    <property type="entry name" value="AP_NUCLEASE_F1_4"/>
    <property type="match status" value="1"/>
</dbReference>
<dbReference type="Pfam" id="PF03372">
    <property type="entry name" value="Exo_endo_phos"/>
    <property type="match status" value="1"/>
</dbReference>
<dbReference type="GO" id="GO:0005634">
    <property type="term" value="C:nucleus"/>
    <property type="evidence" value="ECO:0007669"/>
    <property type="project" value="TreeGrafter"/>
</dbReference>
<evidence type="ECO:0000256" key="3">
    <source>
        <dbReference type="ARBA" id="ARBA00022801"/>
    </source>
</evidence>
<dbReference type="PANTHER" id="PTHR22748:SF14">
    <property type="entry name" value="ENDONUCLEASE_EXONUCLEASE_PHOSPHATASE DOMAIN-CONTAINING PROTEIN"/>
    <property type="match status" value="1"/>
</dbReference>
<feature type="domain" description="Endonuclease/exonuclease/phosphatase" evidence="9">
    <location>
        <begin position="48"/>
        <end position="317"/>
    </location>
</feature>
<dbReference type="AlphaFoldDB" id="A0AAN6EW72"/>
<dbReference type="GO" id="GO:0008311">
    <property type="term" value="F:double-stranded DNA 3'-5' DNA exonuclease activity"/>
    <property type="evidence" value="ECO:0007669"/>
    <property type="project" value="TreeGrafter"/>
</dbReference>
<dbReference type="GO" id="GO:0008081">
    <property type="term" value="F:phosphoric diester hydrolase activity"/>
    <property type="evidence" value="ECO:0007669"/>
    <property type="project" value="TreeGrafter"/>
</dbReference>
<evidence type="ECO:0000313" key="11">
    <source>
        <dbReference type="Proteomes" id="UP001161757"/>
    </source>
</evidence>